<dbReference type="InterPro" id="IPR006764">
    <property type="entry name" value="SAM_dep_MeTrfase_SAV2177_type"/>
</dbReference>
<reference evidence="1" key="1">
    <citation type="submission" date="2021-01" db="EMBL/GenBank/DDBJ databases">
        <title>Whole genome shotgun sequence of Sinosporangium siamense NBRC 109515.</title>
        <authorList>
            <person name="Komaki H."/>
            <person name="Tamura T."/>
        </authorList>
    </citation>
    <scope>NUCLEOTIDE SEQUENCE</scope>
    <source>
        <strain evidence="1">NBRC 109515</strain>
    </source>
</reference>
<gene>
    <name evidence="1" type="ORF">Ssi02_17520</name>
</gene>
<dbReference type="Gene3D" id="3.40.50.150">
    <property type="entry name" value="Vaccinia Virus protein VP39"/>
    <property type="match status" value="1"/>
</dbReference>
<dbReference type="PIRSF" id="PIRSF017393">
    <property type="entry name" value="MTase_SAV2177"/>
    <property type="match status" value="1"/>
</dbReference>
<proteinExistence type="predicted"/>
<accession>A0A919RCQ2</accession>
<keyword evidence="2" id="KW-1185">Reference proteome</keyword>
<dbReference type="SUPFAM" id="SSF53335">
    <property type="entry name" value="S-adenosyl-L-methionine-dependent methyltransferases"/>
    <property type="match status" value="1"/>
</dbReference>
<protein>
    <recommendedName>
        <fullName evidence="3">S-adenosyl methyltransferase</fullName>
    </recommendedName>
</protein>
<dbReference type="RefSeq" id="WP_204023140.1">
    <property type="nucleotide sequence ID" value="NZ_JBHLZQ010000010.1"/>
</dbReference>
<evidence type="ECO:0000313" key="2">
    <source>
        <dbReference type="Proteomes" id="UP000606172"/>
    </source>
</evidence>
<dbReference type="Pfam" id="PF04672">
    <property type="entry name" value="Methyltransf_19"/>
    <property type="match status" value="1"/>
</dbReference>
<dbReference type="EMBL" id="BOOW01000010">
    <property type="protein sequence ID" value="GII91521.1"/>
    <property type="molecule type" value="Genomic_DNA"/>
</dbReference>
<sequence length="269" mass="29856">MVNEGPGHVDLKVHLAHPARMYDYYLGGKDNFAADREAAEKALAAAPEIRAIARENRAFMQRAVTHIVSAGIRQFLDIGTGLPTGRNVHEVAQDYAPDARVAYVDNDRIVQVHARALLSGQGRGETRVIAADIREPDVILNHPDVREMIDFTAPVAIMLVSVLQFVPDRDPEELVAPLREAMAPGSYLVLSHPTHDFRREQVHQVVDTYNKAKAPAITRTRPEIERLFGDLEMIEPGLVQVPLWRPEPGSVCKDLGLIWMYGGVARKPA</sequence>
<dbReference type="AlphaFoldDB" id="A0A919RCQ2"/>
<dbReference type="CDD" id="cd02440">
    <property type="entry name" value="AdoMet_MTases"/>
    <property type="match status" value="1"/>
</dbReference>
<evidence type="ECO:0008006" key="3">
    <source>
        <dbReference type="Google" id="ProtNLM"/>
    </source>
</evidence>
<dbReference type="Proteomes" id="UP000606172">
    <property type="component" value="Unassembled WGS sequence"/>
</dbReference>
<comment type="caution">
    <text evidence="1">The sequence shown here is derived from an EMBL/GenBank/DDBJ whole genome shotgun (WGS) entry which is preliminary data.</text>
</comment>
<evidence type="ECO:0000313" key="1">
    <source>
        <dbReference type="EMBL" id="GII91521.1"/>
    </source>
</evidence>
<dbReference type="InterPro" id="IPR029063">
    <property type="entry name" value="SAM-dependent_MTases_sf"/>
</dbReference>
<name>A0A919RCQ2_9ACTN</name>
<organism evidence="1 2">
    <name type="scientific">Sinosporangium siamense</name>
    <dbReference type="NCBI Taxonomy" id="1367973"/>
    <lineage>
        <taxon>Bacteria</taxon>
        <taxon>Bacillati</taxon>
        <taxon>Actinomycetota</taxon>
        <taxon>Actinomycetes</taxon>
        <taxon>Streptosporangiales</taxon>
        <taxon>Streptosporangiaceae</taxon>
        <taxon>Sinosporangium</taxon>
    </lineage>
</organism>